<protein>
    <submittedName>
        <fullName evidence="1">Putative hydrolase/uncharacterized protein, coenzyme F420 biosynthesis associated</fullName>
    </submittedName>
</protein>
<organism evidence="1 2">
    <name type="scientific">Paraoerskovia marina</name>
    <dbReference type="NCBI Taxonomy" id="545619"/>
    <lineage>
        <taxon>Bacteria</taxon>
        <taxon>Bacillati</taxon>
        <taxon>Actinomycetota</taxon>
        <taxon>Actinomycetes</taxon>
        <taxon>Micrococcales</taxon>
        <taxon>Cellulomonadaceae</taxon>
        <taxon>Paraoerskovia</taxon>
    </lineage>
</organism>
<reference evidence="1 2" key="1">
    <citation type="submission" date="2016-10" db="EMBL/GenBank/DDBJ databases">
        <authorList>
            <person name="de Groot N.N."/>
        </authorList>
    </citation>
    <scope>NUCLEOTIDE SEQUENCE [LARGE SCALE GENOMIC DNA]</scope>
    <source>
        <strain evidence="1 2">DSM 22126</strain>
    </source>
</reference>
<name>A0A1H1PWM1_9CELL</name>
<gene>
    <name evidence="1" type="ORF">SAMN04489860_0923</name>
</gene>
<dbReference type="PANTHER" id="PTHR39420:SF1">
    <property type="entry name" value="HYDROLASE"/>
    <property type="match status" value="1"/>
</dbReference>
<sequence>MSVEVIDWPSAATIAGRLARPGPDATRPQREAVVDGLRTAARRAVPAVLDVTGMRPAPESEATSDRLSEVLVVDRPGWARANARVMSAMTQGLGDGLTEAERAGLARPAVAVMGAVEVGGVLAALSSRVLGQFDPYGQAGLGRLLLVAPNVLSVERALRVRARDFRLWVCLHEQTHALQFAAAPWLAEHLRARTHSLLGSVTEGARTGAGAPVSQRLRTAGRAVVGVARGQGVTGGIMTPEQQDELSELTAVMALLEGHADVMMDAVGPSIVPTVTAIRRRFEQRRDGAGQSPVDSILRRVLGMDAKLAQYRDGARFVRGVEAVVGRDRLNTVWTSVETLPTAAEIRDPDAWVRRVRP</sequence>
<dbReference type="SUPFAM" id="SSF55486">
    <property type="entry name" value="Metalloproteases ('zincins'), catalytic domain"/>
    <property type="match status" value="1"/>
</dbReference>
<dbReference type="Gene3D" id="1.20.150.30">
    <property type="entry name" value="Zincin-like metallopeptidase, N-terminal domain"/>
    <property type="match status" value="1"/>
</dbReference>
<dbReference type="NCBIfam" id="TIGR03624">
    <property type="entry name" value="putative hydrolase"/>
    <property type="match status" value="1"/>
</dbReference>
<dbReference type="AlphaFoldDB" id="A0A1H1PWM1"/>
<keyword evidence="1" id="KW-0378">Hydrolase</keyword>
<dbReference type="STRING" id="545619.SAMN04489860_0923"/>
<evidence type="ECO:0000313" key="2">
    <source>
        <dbReference type="Proteomes" id="UP000185663"/>
    </source>
</evidence>
<dbReference type="InterPro" id="IPR042271">
    <property type="entry name" value="Zinicin_2_N"/>
</dbReference>
<evidence type="ECO:0000313" key="1">
    <source>
        <dbReference type="EMBL" id="SDS15592.1"/>
    </source>
</evidence>
<dbReference type="RefSeq" id="WP_231959297.1">
    <property type="nucleotide sequence ID" value="NZ_LT629776.1"/>
</dbReference>
<dbReference type="eggNOG" id="COG5282">
    <property type="taxonomic scope" value="Bacteria"/>
</dbReference>
<dbReference type="NCBIfam" id="TIGR03883">
    <property type="entry name" value="DUF2342_F420"/>
    <property type="match status" value="1"/>
</dbReference>
<dbReference type="Pfam" id="PF10103">
    <property type="entry name" value="Zincin_2"/>
    <property type="match status" value="1"/>
</dbReference>
<keyword evidence="2" id="KW-1185">Reference proteome</keyword>
<dbReference type="Proteomes" id="UP000185663">
    <property type="component" value="Chromosome I"/>
</dbReference>
<accession>A0A1H1PWM1</accession>
<proteinExistence type="predicted"/>
<dbReference type="InterPro" id="IPR022454">
    <property type="entry name" value="CHP03883_F420-assoc"/>
</dbReference>
<dbReference type="InterPro" id="IPR018766">
    <property type="entry name" value="Zinicin_2"/>
</dbReference>
<dbReference type="EMBL" id="LT629776">
    <property type="protein sequence ID" value="SDS15592.1"/>
    <property type="molecule type" value="Genomic_DNA"/>
</dbReference>
<dbReference type="GO" id="GO:0016787">
    <property type="term" value="F:hydrolase activity"/>
    <property type="evidence" value="ECO:0007669"/>
    <property type="project" value="UniProtKB-KW"/>
</dbReference>
<dbReference type="PANTHER" id="PTHR39420">
    <property type="match status" value="1"/>
</dbReference>